<dbReference type="InterPro" id="IPR014032">
    <property type="entry name" value="Peptidase_A24A_bac"/>
</dbReference>
<keyword evidence="6 18" id="KW-0645">Protease</keyword>
<dbReference type="GO" id="GO:0005886">
    <property type="term" value="C:plasma membrane"/>
    <property type="evidence" value="ECO:0007669"/>
    <property type="project" value="UniProtKB-SubCell"/>
</dbReference>
<dbReference type="GO" id="GO:0004190">
    <property type="term" value="F:aspartic-type endopeptidase activity"/>
    <property type="evidence" value="ECO:0007669"/>
    <property type="project" value="UniProtKB-EC"/>
</dbReference>
<dbReference type="EMBL" id="LDOT01000011">
    <property type="protein sequence ID" value="KLV06230.1"/>
    <property type="molecule type" value="Genomic_DNA"/>
</dbReference>
<evidence type="ECO:0000256" key="5">
    <source>
        <dbReference type="ARBA" id="ARBA00022603"/>
    </source>
</evidence>
<evidence type="ECO:0000256" key="11">
    <source>
        <dbReference type="ARBA" id="ARBA00022989"/>
    </source>
</evidence>
<dbReference type="Proteomes" id="UP000036097">
    <property type="component" value="Unassembled WGS sequence"/>
</dbReference>
<keyword evidence="5 18" id="KW-0489">Methyltransferase</keyword>
<dbReference type="InterPro" id="IPR000045">
    <property type="entry name" value="Prepilin_IV_endopep_pep"/>
</dbReference>
<feature type="transmembrane region" description="Helical" evidence="19">
    <location>
        <begin position="132"/>
        <end position="149"/>
    </location>
</feature>
<accession>A0A0J1H375</accession>
<dbReference type="GO" id="GO:0006465">
    <property type="term" value="P:signal peptide processing"/>
    <property type="evidence" value="ECO:0007669"/>
    <property type="project" value="TreeGrafter"/>
</dbReference>
<gene>
    <name evidence="22" type="ORF">ABT56_09295</name>
</gene>
<dbReference type="GO" id="GO:0032259">
    <property type="term" value="P:methylation"/>
    <property type="evidence" value="ECO:0007669"/>
    <property type="project" value="UniProtKB-KW"/>
</dbReference>
<evidence type="ECO:0000259" key="20">
    <source>
        <dbReference type="Pfam" id="PF01478"/>
    </source>
</evidence>
<dbReference type="PANTHER" id="PTHR30487:SF0">
    <property type="entry name" value="PREPILIN LEADER PEPTIDASE_N-METHYLTRANSFERASE-RELATED"/>
    <property type="match status" value="1"/>
</dbReference>
<evidence type="ECO:0000256" key="3">
    <source>
        <dbReference type="ARBA" id="ARBA00022475"/>
    </source>
</evidence>
<dbReference type="PATRIC" id="fig|1195763.3.peg.1973"/>
<evidence type="ECO:0000256" key="15">
    <source>
        <dbReference type="ARBA" id="ARBA00067082"/>
    </source>
</evidence>
<feature type="domain" description="Prepilin type IV endopeptidase peptidase" evidence="20">
    <location>
        <begin position="139"/>
        <end position="247"/>
    </location>
</feature>
<evidence type="ECO:0000256" key="4">
    <source>
        <dbReference type="ARBA" id="ARBA00022519"/>
    </source>
</evidence>
<evidence type="ECO:0000256" key="16">
    <source>
        <dbReference type="ARBA" id="ARBA00071870"/>
    </source>
</evidence>
<feature type="transmembrane region" description="Helical" evidence="19">
    <location>
        <begin position="185"/>
        <end position="206"/>
    </location>
</feature>
<comment type="catalytic activity">
    <reaction evidence="14 18">
        <text>Typically cleaves a -Gly-|-Phe- bond to release an N-terminal, basic peptide of 5-8 residues from type IV prepilin, and then N-methylates the new N-terminal amino group, the methyl donor being S-adenosyl-L-methionine.</text>
        <dbReference type="EC" id="3.4.23.43"/>
    </reaction>
</comment>
<evidence type="ECO:0000256" key="13">
    <source>
        <dbReference type="ARBA" id="ARBA00023268"/>
    </source>
</evidence>
<dbReference type="EC" id="3.4.23.43" evidence="15 18"/>
<organism evidence="22 23">
    <name type="scientific">Photobacterium aquae</name>
    <dbReference type="NCBI Taxonomy" id="1195763"/>
    <lineage>
        <taxon>Bacteria</taxon>
        <taxon>Pseudomonadati</taxon>
        <taxon>Pseudomonadota</taxon>
        <taxon>Gammaproteobacteria</taxon>
        <taxon>Vibrionales</taxon>
        <taxon>Vibrionaceae</taxon>
        <taxon>Photobacterium</taxon>
    </lineage>
</organism>
<evidence type="ECO:0000256" key="9">
    <source>
        <dbReference type="ARBA" id="ARBA00022692"/>
    </source>
</evidence>
<reference evidence="22 23" key="1">
    <citation type="submission" date="2015-05" db="EMBL/GenBank/DDBJ databases">
        <title>Photobacterium galathea sp. nov.</title>
        <authorList>
            <person name="Machado H."/>
            <person name="Gram L."/>
        </authorList>
    </citation>
    <scope>NUCLEOTIDE SEQUENCE [LARGE SCALE GENOMIC DNA]</scope>
    <source>
        <strain evidence="22 23">CGMCC 1.12159</strain>
    </source>
</reference>
<dbReference type="GO" id="GO:0008168">
    <property type="term" value="F:methyltransferase activity"/>
    <property type="evidence" value="ECO:0007669"/>
    <property type="project" value="UniProtKB-KW"/>
</dbReference>
<evidence type="ECO:0000256" key="17">
    <source>
        <dbReference type="RuleBase" id="RU003793"/>
    </source>
</evidence>
<keyword evidence="11 19" id="KW-1133">Transmembrane helix</keyword>
<feature type="transmembrane region" description="Helical" evidence="19">
    <location>
        <begin position="218"/>
        <end position="251"/>
    </location>
</feature>
<dbReference type="InterPro" id="IPR050882">
    <property type="entry name" value="Prepilin_peptidase/N-MTase"/>
</dbReference>
<evidence type="ECO:0000256" key="18">
    <source>
        <dbReference type="RuleBase" id="RU003794"/>
    </source>
</evidence>
<feature type="transmembrane region" description="Helical" evidence="19">
    <location>
        <begin position="6"/>
        <end position="30"/>
    </location>
</feature>
<comment type="caution">
    <text evidence="22">The sequence shown here is derived from an EMBL/GenBank/DDBJ whole genome shotgun (WGS) entry which is preliminary data.</text>
</comment>
<dbReference type="Pfam" id="PF06750">
    <property type="entry name" value="A24_N_bact"/>
    <property type="match status" value="1"/>
</dbReference>
<keyword evidence="9 18" id="KW-0812">Transmembrane</keyword>
<keyword evidence="23" id="KW-1185">Reference proteome</keyword>
<evidence type="ECO:0000256" key="2">
    <source>
        <dbReference type="ARBA" id="ARBA00005801"/>
    </source>
</evidence>
<dbReference type="PRINTS" id="PR00864">
    <property type="entry name" value="PREPILNPTASE"/>
</dbReference>
<keyword evidence="12 19" id="KW-0472">Membrane</keyword>
<evidence type="ECO:0000256" key="7">
    <source>
        <dbReference type="ARBA" id="ARBA00022679"/>
    </source>
</evidence>
<keyword evidence="10 18" id="KW-0378">Hydrolase</keyword>
<proteinExistence type="inferred from homology"/>
<keyword evidence="3" id="KW-1003">Cell membrane</keyword>
<evidence type="ECO:0000256" key="12">
    <source>
        <dbReference type="ARBA" id="ARBA00023136"/>
    </source>
</evidence>
<dbReference type="PANTHER" id="PTHR30487">
    <property type="entry name" value="TYPE 4 PREPILIN-LIKE PROTEINS LEADER PEPTIDE-PROCESSING ENZYME"/>
    <property type="match status" value="1"/>
</dbReference>
<dbReference type="InterPro" id="IPR010627">
    <property type="entry name" value="Prepilin_pept_A24_N"/>
</dbReference>
<dbReference type="STRING" id="1195763.ABT56_09295"/>
<evidence type="ECO:0000313" key="22">
    <source>
        <dbReference type="EMBL" id="KLV06230.1"/>
    </source>
</evidence>
<dbReference type="RefSeq" id="WP_047878604.1">
    <property type="nucleotide sequence ID" value="NZ_LDOT01000011.1"/>
</dbReference>
<dbReference type="EC" id="2.1.1.-" evidence="18"/>
<comment type="subcellular location">
    <subcellularLocation>
        <location evidence="1">Cell inner membrane</location>
        <topology evidence="1">Multi-pass membrane protein</topology>
    </subcellularLocation>
    <subcellularLocation>
        <location evidence="18">Cell membrane</location>
        <topology evidence="18">Multi-pass membrane protein</topology>
    </subcellularLocation>
</comment>
<dbReference type="OrthoDB" id="9789291at2"/>
<dbReference type="Gene3D" id="1.20.120.1220">
    <property type="match status" value="1"/>
</dbReference>
<comment type="function">
    <text evidence="18">Plays an essential role in type IV pili and type II pseudopili formation by proteolytically removing the leader sequence from substrate proteins and subsequently monomethylating the alpha-amino group of the newly exposed N-terminal phenylalanine.</text>
</comment>
<dbReference type="FunFam" id="1.20.120.1220:FF:000001">
    <property type="entry name" value="Type 4 prepilin-like proteins leader peptide-processing enzyme"/>
    <property type="match status" value="1"/>
</dbReference>
<keyword evidence="8" id="KW-0949">S-adenosyl-L-methionine</keyword>
<dbReference type="Pfam" id="PF01478">
    <property type="entry name" value="Peptidase_A24"/>
    <property type="match status" value="1"/>
</dbReference>
<name>A0A0J1H375_9GAMM</name>
<evidence type="ECO:0000256" key="6">
    <source>
        <dbReference type="ARBA" id="ARBA00022670"/>
    </source>
</evidence>
<sequence length="292" mass="32140">MDLLTLTPWIFPLFAAIFGLLIGSFLNVVIYRLPIMMERQWKTDCAECFPEFDGSAATTNQETFNLSVPRSRCPSCQHPIGMLENIPVISWLVLKGQCKHCHAKISARYPLVEAFTALVALTVAIMLPPSEWALAVLGFSFALIALTFIDIDKMLLPDQITLPLMWAGLLLALLGYSPVSLEDAVIGAIAGYLSLWSVYWAFKLLTGKEGMGYGDFKLLAALGAWLGWQLLPLVILLSSLVGAIAGIIIMRLQDTDSQTPFSFGPYLAVAGWLAMLWGHDLVSWYLTSFFGA</sequence>
<feature type="transmembrane region" description="Helical" evidence="19">
    <location>
        <begin position="263"/>
        <end position="286"/>
    </location>
</feature>
<dbReference type="AlphaFoldDB" id="A0A0J1H375"/>
<keyword evidence="4" id="KW-0997">Cell inner membrane</keyword>
<comment type="similarity">
    <text evidence="2 17">Belongs to the peptidase A24 family.</text>
</comment>
<evidence type="ECO:0000256" key="1">
    <source>
        <dbReference type="ARBA" id="ARBA00004429"/>
    </source>
</evidence>
<evidence type="ECO:0000256" key="19">
    <source>
        <dbReference type="SAM" id="Phobius"/>
    </source>
</evidence>
<protein>
    <recommendedName>
        <fullName evidence="16 18">Prepilin leader peptidase/N-methyltransferase</fullName>
        <ecNumber evidence="18">2.1.1.-</ecNumber>
        <ecNumber evidence="15 18">3.4.23.43</ecNumber>
    </recommendedName>
</protein>
<keyword evidence="13 18" id="KW-0511">Multifunctional enzyme</keyword>
<evidence type="ECO:0000313" key="23">
    <source>
        <dbReference type="Proteomes" id="UP000036097"/>
    </source>
</evidence>
<keyword evidence="7 18" id="KW-0808">Transferase</keyword>
<feature type="transmembrane region" description="Helical" evidence="19">
    <location>
        <begin position="109"/>
        <end position="126"/>
    </location>
</feature>
<evidence type="ECO:0000256" key="8">
    <source>
        <dbReference type="ARBA" id="ARBA00022691"/>
    </source>
</evidence>
<evidence type="ECO:0000256" key="10">
    <source>
        <dbReference type="ARBA" id="ARBA00022801"/>
    </source>
</evidence>
<evidence type="ECO:0000256" key="14">
    <source>
        <dbReference type="ARBA" id="ARBA00050401"/>
    </source>
</evidence>
<feature type="domain" description="Prepilin peptidase A24 N-terminal" evidence="21">
    <location>
        <begin position="17"/>
        <end position="125"/>
    </location>
</feature>
<evidence type="ECO:0000259" key="21">
    <source>
        <dbReference type="Pfam" id="PF06750"/>
    </source>
</evidence>
<feature type="transmembrane region" description="Helical" evidence="19">
    <location>
        <begin position="161"/>
        <end position="179"/>
    </location>
</feature>